<reference evidence="3 4" key="1">
    <citation type="submission" date="2023-12" db="EMBL/GenBank/DDBJ databases">
        <title>Streptomyces sp. V4-01.</title>
        <authorList>
            <person name="Somphong A."/>
            <person name="Phongsopitanun W."/>
        </authorList>
    </citation>
    <scope>NUCLEOTIDE SEQUENCE [LARGE SCALE GENOMIC DNA]</scope>
    <source>
        <strain evidence="3 4">V4-01</strain>
    </source>
</reference>
<evidence type="ECO:0008006" key="5">
    <source>
        <dbReference type="Google" id="ProtNLM"/>
    </source>
</evidence>
<comment type="caution">
    <text evidence="3">The sequence shown here is derived from an EMBL/GenBank/DDBJ whole genome shotgun (WGS) entry which is preliminary data.</text>
</comment>
<feature type="transmembrane region" description="Helical" evidence="2">
    <location>
        <begin position="269"/>
        <end position="293"/>
    </location>
</feature>
<keyword evidence="2" id="KW-0812">Transmembrane</keyword>
<sequence length="446" mass="47202">MATIASGADAGGDAPGSRPLADDERAELVALRRRYAGRRWWRSALSALLITLAAVLTPLSAVAVWVADEMSDTDRYVATVAPLARHPDVQAAVSGRVTDAIMKKVDLDALLSSVKPSQRPALESALGTLSGPITSGVRDVVQAVVAKFVASAAFERLWVQLNRQAHTAFTGALTGDSDTAVKVNGDEVVIDLAPVVDQVKQRLVDQGLGVAAHIPRVHTDFVLVKSHDVRRVRTGFRALQLAGNWLPVVTVVLAAAGVLLAARRRRALVTAALAIAAGIVVLGIGLSLFRIIYLDHLPAKTDERAAGEVYDQLVRFLWATIRMVVALGVVVALGAWLSGRGRWALRVRRAWESAIAGVREAAGIRSTGAVGAWVHRHRTLLQWCVAAAAAVVLVVWSYPTGLVIILIAVVTLAVLAVVEFVDDGRRPPGPPGPPGPHEPASPPAKG</sequence>
<feature type="region of interest" description="Disordered" evidence="1">
    <location>
        <begin position="425"/>
        <end position="446"/>
    </location>
</feature>
<feature type="region of interest" description="Disordered" evidence="1">
    <location>
        <begin position="1"/>
        <end position="20"/>
    </location>
</feature>
<feature type="transmembrane region" description="Helical" evidence="2">
    <location>
        <begin position="402"/>
        <end position="421"/>
    </location>
</feature>
<feature type="transmembrane region" description="Helical" evidence="2">
    <location>
        <begin position="313"/>
        <end position="339"/>
    </location>
</feature>
<evidence type="ECO:0000313" key="3">
    <source>
        <dbReference type="EMBL" id="MEE4546085.1"/>
    </source>
</evidence>
<evidence type="ECO:0000313" key="4">
    <source>
        <dbReference type="Proteomes" id="UP001344658"/>
    </source>
</evidence>
<proteinExistence type="predicted"/>
<feature type="transmembrane region" description="Helical" evidence="2">
    <location>
        <begin position="380"/>
        <end position="396"/>
    </location>
</feature>
<evidence type="ECO:0000256" key="2">
    <source>
        <dbReference type="SAM" id="Phobius"/>
    </source>
</evidence>
<dbReference type="EMBL" id="JAZEWV010000039">
    <property type="protein sequence ID" value="MEE4546085.1"/>
    <property type="molecule type" value="Genomic_DNA"/>
</dbReference>
<gene>
    <name evidence="3" type="ORF">V2S66_29480</name>
</gene>
<keyword evidence="2" id="KW-1133">Transmembrane helix</keyword>
<accession>A0ABU7PJX9</accession>
<feature type="transmembrane region" description="Helical" evidence="2">
    <location>
        <begin position="40"/>
        <end position="67"/>
    </location>
</feature>
<keyword evidence="4" id="KW-1185">Reference proteome</keyword>
<feature type="compositionally biased region" description="Pro residues" evidence="1">
    <location>
        <begin position="427"/>
        <end position="446"/>
    </location>
</feature>
<organism evidence="3 4">
    <name type="scientific">Actinacidiphila polyblastidii</name>
    <dbReference type="NCBI Taxonomy" id="3110430"/>
    <lineage>
        <taxon>Bacteria</taxon>
        <taxon>Bacillati</taxon>
        <taxon>Actinomycetota</taxon>
        <taxon>Actinomycetes</taxon>
        <taxon>Kitasatosporales</taxon>
        <taxon>Streptomycetaceae</taxon>
        <taxon>Actinacidiphila</taxon>
    </lineage>
</organism>
<feature type="transmembrane region" description="Helical" evidence="2">
    <location>
        <begin position="245"/>
        <end position="262"/>
    </location>
</feature>
<dbReference type="RefSeq" id="WP_330799789.1">
    <property type="nucleotide sequence ID" value="NZ_JAZEWV010000039.1"/>
</dbReference>
<evidence type="ECO:0000256" key="1">
    <source>
        <dbReference type="SAM" id="MobiDB-lite"/>
    </source>
</evidence>
<name>A0ABU7PJX9_9ACTN</name>
<keyword evidence="2" id="KW-0472">Membrane</keyword>
<dbReference type="Proteomes" id="UP001344658">
    <property type="component" value="Unassembled WGS sequence"/>
</dbReference>
<protein>
    <recommendedName>
        <fullName evidence="5">Integral membrane protein</fullName>
    </recommendedName>
</protein>